<dbReference type="InterPro" id="IPR049142">
    <property type="entry name" value="MS_channel_1st"/>
</dbReference>
<comment type="subunit">
    <text evidence="7">Homoheptamer.</text>
</comment>
<evidence type="ECO:0000313" key="12">
    <source>
        <dbReference type="Proteomes" id="UP000049983"/>
    </source>
</evidence>
<dbReference type="PANTHER" id="PTHR30221">
    <property type="entry name" value="SMALL-CONDUCTANCE MECHANOSENSITIVE CHANNEL"/>
    <property type="match status" value="1"/>
</dbReference>
<dbReference type="OrthoDB" id="9814206at2"/>
<keyword evidence="12" id="KW-1185">Reference proteome</keyword>
<dbReference type="EMBL" id="CXWC01000011">
    <property type="protein sequence ID" value="CTQ72963.1"/>
    <property type="molecule type" value="Genomic_DNA"/>
</dbReference>
<dbReference type="Pfam" id="PF21088">
    <property type="entry name" value="MS_channel_1st"/>
    <property type="match status" value="1"/>
</dbReference>
<dbReference type="Pfam" id="PF00924">
    <property type="entry name" value="MS_channel_2nd"/>
    <property type="match status" value="1"/>
</dbReference>
<dbReference type="RefSeq" id="WP_055111354.1">
    <property type="nucleotide sequence ID" value="NZ_CANKXR010000001.1"/>
</dbReference>
<comment type="similarity">
    <text evidence="2 7">Belongs to the MscS (TC 1.A.23) family.</text>
</comment>
<dbReference type="Proteomes" id="UP000049983">
    <property type="component" value="Unassembled WGS sequence"/>
</dbReference>
<reference evidence="12" key="1">
    <citation type="submission" date="2015-07" db="EMBL/GenBank/DDBJ databases">
        <authorList>
            <person name="Rodrigo-Torres Lidia"/>
            <person name="Arahal R.David."/>
        </authorList>
    </citation>
    <scope>NUCLEOTIDE SEQUENCE [LARGE SCALE GENOMIC DNA]</scope>
    <source>
        <strain evidence="12">CECT 5096</strain>
    </source>
</reference>
<keyword evidence="5 7" id="KW-1133">Transmembrane helix</keyword>
<evidence type="ECO:0000256" key="7">
    <source>
        <dbReference type="RuleBase" id="RU369025"/>
    </source>
</evidence>
<dbReference type="SUPFAM" id="SSF82861">
    <property type="entry name" value="Mechanosensitive channel protein MscS (YggB), transmembrane region"/>
    <property type="match status" value="1"/>
</dbReference>
<dbReference type="GeneID" id="97670815"/>
<dbReference type="InterPro" id="IPR006685">
    <property type="entry name" value="MscS_channel_2nd"/>
</dbReference>
<evidence type="ECO:0000313" key="11">
    <source>
        <dbReference type="EMBL" id="CTQ72963.1"/>
    </source>
</evidence>
<dbReference type="InterPro" id="IPR011066">
    <property type="entry name" value="MscS_channel_C_sf"/>
</dbReference>
<keyword evidence="7" id="KW-0997">Cell inner membrane</keyword>
<keyword evidence="7" id="KW-0813">Transport</keyword>
<dbReference type="STRING" id="311410.LA5095_00332"/>
<dbReference type="Gene3D" id="1.10.287.1260">
    <property type="match status" value="1"/>
</dbReference>
<evidence type="ECO:0000259" key="8">
    <source>
        <dbReference type="Pfam" id="PF00924"/>
    </source>
</evidence>
<evidence type="ECO:0000256" key="4">
    <source>
        <dbReference type="ARBA" id="ARBA00022692"/>
    </source>
</evidence>
<comment type="caution">
    <text evidence="7">Lacks conserved residue(s) required for the propagation of feature annotation.</text>
</comment>
<dbReference type="InterPro" id="IPR011014">
    <property type="entry name" value="MscS_channel_TM-2"/>
</dbReference>
<keyword evidence="7" id="KW-0407">Ion channel</keyword>
<evidence type="ECO:0000256" key="3">
    <source>
        <dbReference type="ARBA" id="ARBA00022475"/>
    </source>
</evidence>
<dbReference type="AlphaFoldDB" id="A0A0M7AGT5"/>
<feature type="transmembrane region" description="Helical" evidence="7">
    <location>
        <begin position="14"/>
        <end position="39"/>
    </location>
</feature>
<keyword evidence="6 7" id="KW-0472">Membrane</keyword>
<evidence type="ECO:0000259" key="9">
    <source>
        <dbReference type="Pfam" id="PF21082"/>
    </source>
</evidence>
<dbReference type="GO" id="GO:0005886">
    <property type="term" value="C:plasma membrane"/>
    <property type="evidence" value="ECO:0007669"/>
    <property type="project" value="UniProtKB-SubCell"/>
</dbReference>
<dbReference type="InterPro" id="IPR008910">
    <property type="entry name" value="MSC_TM_helix"/>
</dbReference>
<dbReference type="Gene3D" id="2.30.30.60">
    <property type="match status" value="1"/>
</dbReference>
<dbReference type="Pfam" id="PF21082">
    <property type="entry name" value="MS_channel_3rd"/>
    <property type="match status" value="1"/>
</dbReference>
<comment type="subcellular location">
    <subcellularLocation>
        <location evidence="7">Cell inner membrane</location>
        <topology evidence="7">Multi-pass membrane protein</topology>
    </subcellularLocation>
    <subcellularLocation>
        <location evidence="1">Cell membrane</location>
        <topology evidence="1">Multi-pass membrane protein</topology>
    </subcellularLocation>
</comment>
<sequence length="268" mass="28807">MEGAMDQVSAYAPLLINAAKAVVVLIIGWIVAGMLSGLVRRRIVSHPQIDDTIGGFAASIVRWLVLLITLIAVLQLFGIEATSLVAVLGAGTLAIGLALQGTLSDVAAGVMLIIFRPYRIGQFVDVGGTSGTVKDLNIFVTELVTPDNVQIIMPNGQAWGSVVTNYSAHDTRRLDLTFGIDYGDDVDKAIQIILDVANADERVHKDPEAWVRVTNLGDSSVDLGVRLWCAAENYWELKFHMLKAVKEAFDAGGISIPYPHSVEIQKAG</sequence>
<evidence type="ECO:0000256" key="2">
    <source>
        <dbReference type="ARBA" id="ARBA00008017"/>
    </source>
</evidence>
<feature type="domain" description="Mechanosensitive ion channel MscS C-terminal" evidence="9">
    <location>
        <begin position="175"/>
        <end position="256"/>
    </location>
</feature>
<dbReference type="InterPro" id="IPR023408">
    <property type="entry name" value="MscS_beta-dom_sf"/>
</dbReference>
<feature type="domain" description="Mechanosensitive ion channel MscS" evidence="8">
    <location>
        <begin position="102"/>
        <end position="167"/>
    </location>
</feature>
<gene>
    <name evidence="11" type="primary">mscS</name>
    <name evidence="11" type="ORF">LA5096_03472</name>
</gene>
<name>A0A0M7AGT5_9HYPH</name>
<dbReference type="InterPro" id="IPR045275">
    <property type="entry name" value="MscS_archaea/bacteria_type"/>
</dbReference>
<dbReference type="Pfam" id="PF05552">
    <property type="entry name" value="MS_channel_1st_1"/>
    <property type="match status" value="1"/>
</dbReference>
<dbReference type="InterPro" id="IPR010920">
    <property type="entry name" value="LSM_dom_sf"/>
</dbReference>
<keyword evidence="4 7" id="KW-0812">Transmembrane</keyword>
<evidence type="ECO:0000256" key="1">
    <source>
        <dbReference type="ARBA" id="ARBA00004651"/>
    </source>
</evidence>
<evidence type="ECO:0000259" key="10">
    <source>
        <dbReference type="Pfam" id="PF21088"/>
    </source>
</evidence>
<feature type="transmembrane region" description="Helical" evidence="7">
    <location>
        <begin position="85"/>
        <end position="115"/>
    </location>
</feature>
<dbReference type="Gene3D" id="3.30.70.100">
    <property type="match status" value="1"/>
</dbReference>
<dbReference type="InterPro" id="IPR049278">
    <property type="entry name" value="MS_channel_C"/>
</dbReference>
<dbReference type="SUPFAM" id="SSF50182">
    <property type="entry name" value="Sm-like ribonucleoproteins"/>
    <property type="match status" value="1"/>
</dbReference>
<accession>A0A0M7AGT5</accession>
<feature type="domain" description="Mechanosensitive ion channel transmembrane helices 2/3" evidence="10">
    <location>
        <begin position="60"/>
        <end position="100"/>
    </location>
</feature>
<comment type="function">
    <text evidence="7">Mechanosensitive channel that participates in the regulation of osmotic pressure changes within the cell, opening in response to stretch forces in the membrane lipid bilayer, without the need for other proteins. Contributes to normal resistance to hypoosmotic shock. Forms an ion channel of 1.0 nanosiemens conductance with a slight preference for anions.</text>
</comment>
<evidence type="ECO:0000256" key="5">
    <source>
        <dbReference type="ARBA" id="ARBA00022989"/>
    </source>
</evidence>
<proteinExistence type="inferred from homology"/>
<protein>
    <recommendedName>
        <fullName evidence="7">Small-conductance mechanosensitive channel</fullName>
    </recommendedName>
</protein>
<dbReference type="SUPFAM" id="SSF82689">
    <property type="entry name" value="Mechanosensitive channel protein MscS (YggB), C-terminal domain"/>
    <property type="match status" value="1"/>
</dbReference>
<keyword evidence="7" id="KW-0406">Ion transport</keyword>
<keyword evidence="3" id="KW-1003">Cell membrane</keyword>
<dbReference type="PANTHER" id="PTHR30221:SF1">
    <property type="entry name" value="SMALL-CONDUCTANCE MECHANOSENSITIVE CHANNEL"/>
    <property type="match status" value="1"/>
</dbReference>
<dbReference type="GO" id="GO:0008381">
    <property type="term" value="F:mechanosensitive monoatomic ion channel activity"/>
    <property type="evidence" value="ECO:0007669"/>
    <property type="project" value="InterPro"/>
</dbReference>
<feature type="transmembrane region" description="Helical" evidence="7">
    <location>
        <begin position="60"/>
        <end position="79"/>
    </location>
</feature>
<organism evidence="11 12">
    <name type="scientific">Roseibium album</name>
    <dbReference type="NCBI Taxonomy" id="311410"/>
    <lineage>
        <taxon>Bacteria</taxon>
        <taxon>Pseudomonadati</taxon>
        <taxon>Pseudomonadota</taxon>
        <taxon>Alphaproteobacteria</taxon>
        <taxon>Hyphomicrobiales</taxon>
        <taxon>Stappiaceae</taxon>
        <taxon>Roseibium</taxon>
    </lineage>
</organism>
<evidence type="ECO:0000256" key="6">
    <source>
        <dbReference type="ARBA" id="ARBA00023136"/>
    </source>
</evidence>